<keyword evidence="2" id="KW-1133">Transmembrane helix</keyword>
<dbReference type="EMBL" id="CP002786">
    <property type="protein sequence ID" value="AEF41128.1"/>
    <property type="molecule type" value="Genomic_DNA"/>
</dbReference>
<evidence type="ECO:0000256" key="1">
    <source>
        <dbReference type="SAM" id="MobiDB-lite"/>
    </source>
</evidence>
<keyword evidence="5" id="KW-1185">Reference proteome</keyword>
<dbReference type="InterPro" id="IPR022029">
    <property type="entry name" value="YoaR-like_PG-bd"/>
</dbReference>
<dbReference type="Proteomes" id="UP000009235">
    <property type="component" value="Chromosome"/>
</dbReference>
<feature type="domain" description="YoaR-like putative peptidoglycan binding" evidence="3">
    <location>
        <begin position="257"/>
        <end position="339"/>
    </location>
</feature>
<dbReference type="Pfam" id="PF04294">
    <property type="entry name" value="VanW"/>
    <property type="match status" value="1"/>
</dbReference>
<dbReference type="AlphaFoldDB" id="F6EHE9"/>
<dbReference type="InterPro" id="IPR052913">
    <property type="entry name" value="Glycopeptide_resist_protein"/>
</dbReference>
<name>F6EHE9_HOYSD</name>
<dbReference type="KEGG" id="asd:AS9A_2681"/>
<proteinExistence type="predicted"/>
<dbReference type="STRING" id="443218.AS9A_2681"/>
<reference evidence="4 5" key="1">
    <citation type="journal article" date="2011" name="J. Bacteriol.">
        <title>Complete genome sequence of Amycolicicoccus subflavus DQS3-9A1T, an actinomycete isolated from crude oil-polluted soil.</title>
        <authorList>
            <person name="Cai M."/>
            <person name="Chen W.M."/>
            <person name="Nie Y."/>
            <person name="Chi C.Q."/>
            <person name="Wang Y.N."/>
            <person name="Tang Y.Q."/>
            <person name="Li G.Y."/>
            <person name="Wu X.L."/>
        </authorList>
    </citation>
    <scope>NUCLEOTIDE SEQUENCE [LARGE SCALE GENOMIC DNA]</scope>
    <source>
        <strain evidence="5">DSM 45089 / DQS3-9A1</strain>
    </source>
</reference>
<dbReference type="PANTHER" id="PTHR35788">
    <property type="entry name" value="EXPORTED PROTEIN-RELATED"/>
    <property type="match status" value="1"/>
</dbReference>
<protein>
    <submittedName>
        <fullName evidence="4">VanW like protein</fullName>
    </submittedName>
</protein>
<evidence type="ECO:0000259" key="3">
    <source>
        <dbReference type="Pfam" id="PF12229"/>
    </source>
</evidence>
<dbReference type="Pfam" id="PF12229">
    <property type="entry name" value="PG_binding_4"/>
    <property type="match status" value="1"/>
</dbReference>
<dbReference type="InterPro" id="IPR007391">
    <property type="entry name" value="Vancomycin_resist_VanW"/>
</dbReference>
<gene>
    <name evidence="4" type="ordered locus">AS9A_2681</name>
</gene>
<evidence type="ECO:0000313" key="5">
    <source>
        <dbReference type="Proteomes" id="UP000009235"/>
    </source>
</evidence>
<accession>F6EHE9</accession>
<evidence type="ECO:0000256" key="2">
    <source>
        <dbReference type="SAM" id="Phobius"/>
    </source>
</evidence>
<keyword evidence="2" id="KW-0812">Transmembrane</keyword>
<dbReference type="RefSeq" id="WP_013807477.1">
    <property type="nucleotide sequence ID" value="NC_015564.1"/>
</dbReference>
<sequence>MTDDEPDQPAPEQPAPDDSAGSQGSDGTPRRRHTTVLVAAAIFVLAGVVYGVDLYAAQGKVARDVTVLGIHIGGLDPARAESRLANELGALASTRVAVEAGDVTTEITPIDAGLDFDWQATVSTAQAQSLNPVTRVLTWVRERPIPPEQAVDEDTFNATVTQLTEDVNRAPREGGIEFRGPEPEAIYPEEGQELNVVQARKSLLSGWYSGATLTLPVTVAPVSVTRTAVDAAMDKVARPAVAEELVIEGVDGATARLARDQVGEVLTFEPDGQGGLDHEFDEEAAREILVPQLAETERGPRDATVVLGNLGPYVVRDEAGREIDWDETLDGFADLMLETEGRTRDAVYEEIPAEFTTADADGLGINEVVAEFTTGGFTANSGHNIRRAAQQVNGAVVKPGETFSLNGHTGPRGLAQGYIRSGVIYEGRPDEAIGGGVSQFATTLYNAGYFAGMDDVEHQEHSYYISRYPAGREATVWEGAIDVKFRNPHPTGVLIQSFGDDSNVTVRLWGTKTVDVESINGGRWNQTEPQRLTLPAGPDCAPSSGAPGFTTSDTRVIRNAATGAEISRHTRTVVYEPQPIVVCR</sequence>
<feature type="region of interest" description="Disordered" evidence="1">
    <location>
        <begin position="1"/>
        <end position="30"/>
    </location>
</feature>
<dbReference type="HOGENOM" id="CLU_011572_0_1_11"/>
<dbReference type="OrthoDB" id="9813301at2"/>
<dbReference type="PANTHER" id="PTHR35788:SF1">
    <property type="entry name" value="EXPORTED PROTEIN"/>
    <property type="match status" value="1"/>
</dbReference>
<feature type="transmembrane region" description="Helical" evidence="2">
    <location>
        <begin position="36"/>
        <end position="57"/>
    </location>
</feature>
<evidence type="ECO:0000313" key="4">
    <source>
        <dbReference type="EMBL" id="AEF41128.1"/>
    </source>
</evidence>
<dbReference type="eggNOG" id="COG2720">
    <property type="taxonomic scope" value="Bacteria"/>
</dbReference>
<keyword evidence="2" id="KW-0472">Membrane</keyword>
<organism evidence="4 5">
    <name type="scientific">Hoyosella subflava (strain DSM 45089 / JCM 17490 / NBRC 109087 / DQS3-9A1)</name>
    <name type="common">Amycolicicoccus subflavus</name>
    <dbReference type="NCBI Taxonomy" id="443218"/>
    <lineage>
        <taxon>Bacteria</taxon>
        <taxon>Bacillati</taxon>
        <taxon>Actinomycetota</taxon>
        <taxon>Actinomycetes</taxon>
        <taxon>Mycobacteriales</taxon>
        <taxon>Hoyosellaceae</taxon>
        <taxon>Hoyosella</taxon>
    </lineage>
</organism>